<comment type="similarity">
    <text evidence="1">Belongs to the YciI family.</text>
</comment>
<dbReference type="RefSeq" id="WP_300446256.1">
    <property type="nucleotide sequence ID" value="NZ_CP145316.1"/>
</dbReference>
<sequence>MPQLFVCLVHYTQPFEEILKRLDEHRTYLKMGYEKGFLLASGPRIPKDGGIIIGKFASKDEAITFSQNDPFTRHNLARYEILTFEVVLHAEILKDFLQD</sequence>
<dbReference type="SUPFAM" id="SSF54909">
    <property type="entry name" value="Dimeric alpha+beta barrel"/>
    <property type="match status" value="1"/>
</dbReference>
<evidence type="ECO:0000313" key="4">
    <source>
        <dbReference type="Proteomes" id="UP001434737"/>
    </source>
</evidence>
<dbReference type="Pfam" id="PF03795">
    <property type="entry name" value="YCII"/>
    <property type="match status" value="1"/>
</dbReference>
<evidence type="ECO:0000259" key="2">
    <source>
        <dbReference type="Pfam" id="PF03795"/>
    </source>
</evidence>
<organism evidence="3 4">
    <name type="scientific">Helicobacter mastomyrinus</name>
    <dbReference type="NCBI Taxonomy" id="287948"/>
    <lineage>
        <taxon>Bacteria</taxon>
        <taxon>Pseudomonadati</taxon>
        <taxon>Campylobacterota</taxon>
        <taxon>Epsilonproteobacteria</taxon>
        <taxon>Campylobacterales</taxon>
        <taxon>Helicobacteraceae</taxon>
        <taxon>Helicobacter</taxon>
    </lineage>
</organism>
<evidence type="ECO:0000256" key="1">
    <source>
        <dbReference type="ARBA" id="ARBA00007689"/>
    </source>
</evidence>
<accession>A0ABZ3F566</accession>
<gene>
    <name evidence="3" type="ORF">V3I05_08315</name>
</gene>
<dbReference type="Gene3D" id="3.30.70.1060">
    <property type="entry name" value="Dimeric alpha+beta barrel"/>
    <property type="match status" value="1"/>
</dbReference>
<dbReference type="PANTHER" id="PTHR37828:SF1">
    <property type="entry name" value="YCII-RELATED DOMAIN-CONTAINING PROTEIN"/>
    <property type="match status" value="1"/>
</dbReference>
<dbReference type="InterPro" id="IPR005545">
    <property type="entry name" value="YCII"/>
</dbReference>
<dbReference type="PANTHER" id="PTHR37828">
    <property type="entry name" value="GSR2449 PROTEIN"/>
    <property type="match status" value="1"/>
</dbReference>
<dbReference type="Proteomes" id="UP001434737">
    <property type="component" value="Chromosome"/>
</dbReference>
<name>A0ABZ3F566_9HELI</name>
<reference evidence="3 4" key="1">
    <citation type="submission" date="2024-02" db="EMBL/GenBank/DDBJ databases">
        <title>Genome and pathogenicity analysis of Helicobacter mastomyrinus isolated from mice.</title>
        <authorList>
            <person name="Zhu L."/>
        </authorList>
    </citation>
    <scope>NUCLEOTIDE SEQUENCE [LARGE SCALE GENOMIC DNA]</scope>
    <source>
        <strain evidence="3 4">Hm-17</strain>
    </source>
</reference>
<dbReference type="EMBL" id="CP145316">
    <property type="protein sequence ID" value="XAM17682.1"/>
    <property type="molecule type" value="Genomic_DNA"/>
</dbReference>
<proteinExistence type="inferred from homology"/>
<feature type="domain" description="YCII-related" evidence="2">
    <location>
        <begin position="4"/>
        <end position="84"/>
    </location>
</feature>
<dbReference type="InterPro" id="IPR011008">
    <property type="entry name" value="Dimeric_a/b-barrel"/>
</dbReference>
<evidence type="ECO:0000313" key="3">
    <source>
        <dbReference type="EMBL" id="XAM17682.1"/>
    </source>
</evidence>
<keyword evidence="4" id="KW-1185">Reference proteome</keyword>
<protein>
    <submittedName>
        <fullName evidence="3">YciI family protein</fullName>
    </submittedName>
</protein>